<dbReference type="InterPro" id="IPR046871">
    <property type="entry name" value="Pro_CA_2"/>
</dbReference>
<proteinExistence type="predicted"/>
<reference evidence="1" key="1">
    <citation type="submission" date="2018-06" db="EMBL/GenBank/DDBJ databases">
        <authorList>
            <person name="Zhirakovskaya E."/>
        </authorList>
    </citation>
    <scope>NUCLEOTIDE SEQUENCE</scope>
</reference>
<name>A0A3B0ULE3_9ZZZZ</name>
<evidence type="ECO:0000313" key="1">
    <source>
        <dbReference type="EMBL" id="VAW31885.1"/>
    </source>
</evidence>
<dbReference type="EMBL" id="UOEV01000005">
    <property type="protein sequence ID" value="VAW31885.1"/>
    <property type="molecule type" value="Genomic_DNA"/>
</dbReference>
<dbReference type="AlphaFoldDB" id="A0A3B0ULE3"/>
<sequence>MKEIRKTEKENGMDGDFLFITEIGCMDGRETEPVERFIKNNVVSKDESREIAIDKVTEPGMDAILSGESKFTPIFQVYKKAEISAKHHESSTAIVVGHSSCAGNPVEDSIHIKQIEKSVKVVSGWNLFTKIIGVFVDAKREVQIISSIGEGKV</sequence>
<protein>
    <submittedName>
        <fullName evidence="1">Uncharacterized protein</fullName>
    </submittedName>
</protein>
<accession>A0A3B0ULE3</accession>
<dbReference type="Pfam" id="PF20393">
    <property type="entry name" value="Pro_CA_2"/>
    <property type="match status" value="1"/>
</dbReference>
<organism evidence="1">
    <name type="scientific">hydrothermal vent metagenome</name>
    <dbReference type="NCBI Taxonomy" id="652676"/>
    <lineage>
        <taxon>unclassified sequences</taxon>
        <taxon>metagenomes</taxon>
        <taxon>ecological metagenomes</taxon>
    </lineage>
</organism>
<gene>
    <name evidence="1" type="ORF">MNBD_CPR01-231</name>
</gene>